<accession>F6V351</accession>
<keyword evidence="2" id="KW-1185">Reference proteome</keyword>
<name>F6V351_CIOIN</name>
<dbReference type="InParanoid" id="F6V351"/>
<proteinExistence type="predicted"/>
<dbReference type="Proteomes" id="UP000008144">
    <property type="component" value="Unassembled WGS sequence"/>
</dbReference>
<evidence type="ECO:0000313" key="1">
    <source>
        <dbReference type="Ensembl" id="ENSCINP00000024664.2"/>
    </source>
</evidence>
<dbReference type="AlphaFoldDB" id="F6V351"/>
<reference evidence="2" key="1">
    <citation type="journal article" date="2002" name="Science">
        <title>The draft genome of Ciona intestinalis: insights into chordate and vertebrate origins.</title>
        <authorList>
            <person name="Dehal P."/>
            <person name="Satou Y."/>
            <person name="Campbell R.K."/>
            <person name="Chapman J."/>
            <person name="Degnan B."/>
            <person name="De Tomaso A."/>
            <person name="Davidson B."/>
            <person name="Di Gregorio A."/>
            <person name="Gelpke M."/>
            <person name="Goodstein D.M."/>
            <person name="Harafuji N."/>
            <person name="Hastings K.E."/>
            <person name="Ho I."/>
            <person name="Hotta K."/>
            <person name="Huang W."/>
            <person name="Kawashima T."/>
            <person name="Lemaire P."/>
            <person name="Martinez D."/>
            <person name="Meinertzhagen I.A."/>
            <person name="Necula S."/>
            <person name="Nonaka M."/>
            <person name="Putnam N."/>
            <person name="Rash S."/>
            <person name="Saiga H."/>
            <person name="Satake M."/>
            <person name="Terry A."/>
            <person name="Yamada L."/>
            <person name="Wang H.G."/>
            <person name="Awazu S."/>
            <person name="Azumi K."/>
            <person name="Boore J."/>
            <person name="Branno M."/>
            <person name="Chin-Bow S."/>
            <person name="DeSantis R."/>
            <person name="Doyle S."/>
            <person name="Francino P."/>
            <person name="Keys D.N."/>
            <person name="Haga S."/>
            <person name="Hayashi H."/>
            <person name="Hino K."/>
            <person name="Imai K.S."/>
            <person name="Inaba K."/>
            <person name="Kano S."/>
            <person name="Kobayashi K."/>
            <person name="Kobayashi M."/>
            <person name="Lee B.I."/>
            <person name="Makabe K.W."/>
            <person name="Manohar C."/>
            <person name="Matassi G."/>
            <person name="Medina M."/>
            <person name="Mochizuki Y."/>
            <person name="Mount S."/>
            <person name="Morishita T."/>
            <person name="Miura S."/>
            <person name="Nakayama A."/>
            <person name="Nishizaka S."/>
            <person name="Nomoto H."/>
            <person name="Ohta F."/>
            <person name="Oishi K."/>
            <person name="Rigoutsos I."/>
            <person name="Sano M."/>
            <person name="Sasaki A."/>
            <person name="Sasakura Y."/>
            <person name="Shoguchi E."/>
            <person name="Shin-i T."/>
            <person name="Spagnuolo A."/>
            <person name="Stainier D."/>
            <person name="Suzuki M.M."/>
            <person name="Tassy O."/>
            <person name="Takatori N."/>
            <person name="Tokuoka M."/>
            <person name="Yagi K."/>
            <person name="Yoshizaki F."/>
            <person name="Wada S."/>
            <person name="Zhang C."/>
            <person name="Hyatt P.D."/>
            <person name="Larimer F."/>
            <person name="Detter C."/>
            <person name="Doggett N."/>
            <person name="Glavina T."/>
            <person name="Hawkins T."/>
            <person name="Richardson P."/>
            <person name="Lucas S."/>
            <person name="Kohara Y."/>
            <person name="Levine M."/>
            <person name="Satoh N."/>
            <person name="Rokhsar D.S."/>
        </authorList>
    </citation>
    <scope>NUCLEOTIDE SEQUENCE [LARGE SCALE GENOMIC DNA]</scope>
</reference>
<organism evidence="1 2">
    <name type="scientific">Ciona intestinalis</name>
    <name type="common">Transparent sea squirt</name>
    <name type="synonym">Ascidia intestinalis</name>
    <dbReference type="NCBI Taxonomy" id="7719"/>
    <lineage>
        <taxon>Eukaryota</taxon>
        <taxon>Metazoa</taxon>
        <taxon>Chordata</taxon>
        <taxon>Tunicata</taxon>
        <taxon>Ascidiacea</taxon>
        <taxon>Phlebobranchia</taxon>
        <taxon>Cionidae</taxon>
        <taxon>Ciona</taxon>
    </lineage>
</organism>
<dbReference type="Ensembl" id="ENSCINT00000024910.2">
    <property type="protein sequence ID" value="ENSCINP00000024664.2"/>
    <property type="gene ID" value="ENSCING00000013430.2"/>
</dbReference>
<protein>
    <submittedName>
        <fullName evidence="1">Uncharacterized protein</fullName>
    </submittedName>
</protein>
<reference evidence="1" key="2">
    <citation type="submission" date="2025-08" db="UniProtKB">
        <authorList>
            <consortium name="Ensembl"/>
        </authorList>
    </citation>
    <scope>IDENTIFICATION</scope>
</reference>
<evidence type="ECO:0000313" key="2">
    <source>
        <dbReference type="Proteomes" id="UP000008144"/>
    </source>
</evidence>
<reference evidence="1" key="3">
    <citation type="submission" date="2025-09" db="UniProtKB">
        <authorList>
            <consortium name="Ensembl"/>
        </authorList>
    </citation>
    <scope>IDENTIFICATION</scope>
</reference>
<sequence length="50" mass="5895">DGPNKTVAEYDHKGVHYYGYRELLSPTEFVDHMDLDHGKCITRYFFTKQA</sequence>
<dbReference type="HOGENOM" id="CLU_3129385_0_0_1"/>